<feature type="repeat" description="ANK" evidence="3">
    <location>
        <begin position="21"/>
        <end position="53"/>
    </location>
</feature>
<evidence type="ECO:0000256" key="2">
    <source>
        <dbReference type="ARBA" id="ARBA00023043"/>
    </source>
</evidence>
<evidence type="ECO:0000256" key="3">
    <source>
        <dbReference type="PROSITE-ProRule" id="PRU00023"/>
    </source>
</evidence>
<keyword evidence="5" id="KW-1185">Reference proteome</keyword>
<evidence type="ECO:0000313" key="4">
    <source>
        <dbReference type="EMBL" id="TGO81526.1"/>
    </source>
</evidence>
<dbReference type="AlphaFoldDB" id="A0A4Z1K7U3"/>
<dbReference type="InterPro" id="IPR002110">
    <property type="entry name" value="Ankyrin_rpt"/>
</dbReference>
<accession>A0A4Z1K7U3</accession>
<evidence type="ECO:0000313" key="5">
    <source>
        <dbReference type="Proteomes" id="UP000297280"/>
    </source>
</evidence>
<name>A0A4Z1K7U3_9HELO</name>
<protein>
    <submittedName>
        <fullName evidence="4">Uncharacterized protein</fullName>
    </submittedName>
</protein>
<dbReference type="PANTHER" id="PTHR24180:SF45">
    <property type="entry name" value="POLY [ADP-RIBOSE] POLYMERASE TANKYRASE"/>
    <property type="match status" value="1"/>
</dbReference>
<gene>
    <name evidence="4" type="ORF">BPOR_1119g00020</name>
</gene>
<keyword evidence="1" id="KW-0677">Repeat</keyword>
<dbReference type="SUPFAM" id="SSF48403">
    <property type="entry name" value="Ankyrin repeat"/>
    <property type="match status" value="1"/>
</dbReference>
<dbReference type="InterPro" id="IPR051637">
    <property type="entry name" value="Ank_repeat_dom-contain_49"/>
</dbReference>
<dbReference type="EMBL" id="PQXO01001112">
    <property type="protein sequence ID" value="TGO81526.1"/>
    <property type="molecule type" value="Genomic_DNA"/>
</dbReference>
<dbReference type="STRING" id="87229.A0A4Z1K7U3"/>
<reference evidence="4 5" key="1">
    <citation type="submission" date="2017-12" db="EMBL/GenBank/DDBJ databases">
        <title>Comparative genomics of Botrytis spp.</title>
        <authorList>
            <person name="Valero-Jimenez C.A."/>
            <person name="Tapia P."/>
            <person name="Veloso J."/>
            <person name="Silva-Moreno E."/>
            <person name="Staats M."/>
            <person name="Valdes J.H."/>
            <person name="Van Kan J.A.L."/>
        </authorList>
    </citation>
    <scope>NUCLEOTIDE SEQUENCE [LARGE SCALE GENOMIC DNA]</scope>
    <source>
        <strain evidence="4 5">MUCL3349</strain>
    </source>
</reference>
<keyword evidence="2 3" id="KW-0040">ANK repeat</keyword>
<evidence type="ECO:0000256" key="1">
    <source>
        <dbReference type="ARBA" id="ARBA00022737"/>
    </source>
</evidence>
<dbReference type="Pfam" id="PF12796">
    <property type="entry name" value="Ank_2"/>
    <property type="match status" value="1"/>
</dbReference>
<organism evidence="4 5">
    <name type="scientific">Botrytis porri</name>
    <dbReference type="NCBI Taxonomy" id="87229"/>
    <lineage>
        <taxon>Eukaryota</taxon>
        <taxon>Fungi</taxon>
        <taxon>Dikarya</taxon>
        <taxon>Ascomycota</taxon>
        <taxon>Pezizomycotina</taxon>
        <taxon>Leotiomycetes</taxon>
        <taxon>Helotiales</taxon>
        <taxon>Sclerotiniaceae</taxon>
        <taxon>Botrytis</taxon>
    </lineage>
</organism>
<dbReference type="PROSITE" id="PS50088">
    <property type="entry name" value="ANK_REPEAT"/>
    <property type="match status" value="1"/>
</dbReference>
<dbReference type="PANTHER" id="PTHR24180">
    <property type="entry name" value="CYCLIN-DEPENDENT KINASE INHIBITOR 2C-RELATED"/>
    <property type="match status" value="1"/>
</dbReference>
<dbReference type="PROSITE" id="PS50297">
    <property type="entry name" value="ANK_REP_REGION"/>
    <property type="match status" value="1"/>
</dbReference>
<proteinExistence type="predicted"/>
<dbReference type="InterPro" id="IPR036770">
    <property type="entry name" value="Ankyrin_rpt-contain_sf"/>
</dbReference>
<comment type="caution">
    <text evidence="4">The sequence shown here is derived from an EMBL/GenBank/DDBJ whole genome shotgun (WGS) entry which is preliminary data.</text>
</comment>
<dbReference type="Gene3D" id="1.25.40.20">
    <property type="entry name" value="Ankyrin repeat-containing domain"/>
    <property type="match status" value="2"/>
</dbReference>
<sequence>MLLNHAQRTGCIIDINAQDSDGMTPLHFACISGRPETVSILISAGANIEIKTRQETSGTTPLMACAMFLEEDSIWKLLQKWKLTKLDAEDPFRVLSSPSGTMGPESKLNKATQHIACHAGETSAHLPWYEEHSADFKAKNNEGEGALHIVAKQEHFSRTPSSFSGEDEKVKAKRHWFGVLVKKYGCEVLDEDSKGRTALDIAAAVETMRF</sequence>
<dbReference type="SMART" id="SM00248">
    <property type="entry name" value="ANK"/>
    <property type="match status" value="1"/>
</dbReference>
<dbReference type="Proteomes" id="UP000297280">
    <property type="component" value="Unassembled WGS sequence"/>
</dbReference>